<reference evidence="2" key="1">
    <citation type="submission" date="2023-07" db="EMBL/GenBank/DDBJ databases">
        <title>Novel Mycoplasma species identified in domestic and wild animals.</title>
        <authorList>
            <person name="Volokhov D.V."/>
            <person name="Furtak V.A."/>
            <person name="Zagorodnyaya T.A."/>
        </authorList>
    </citation>
    <scope>NUCLEOTIDE SEQUENCE [LARGE SCALE GENOMIC DNA]</scope>
    <source>
        <strain evidence="2">92-19</strain>
    </source>
</reference>
<evidence type="ECO:0000313" key="2">
    <source>
        <dbReference type="Proteomes" id="UP001209076"/>
    </source>
</evidence>
<gene>
    <name evidence="1" type="ORF">N7603_05780</name>
</gene>
<name>A0ABT2PW50_9MOLU</name>
<keyword evidence="2" id="KW-1185">Reference proteome</keyword>
<protein>
    <submittedName>
        <fullName evidence="1">Uncharacterized protein</fullName>
    </submittedName>
</protein>
<organism evidence="1 2">
    <name type="scientific">Paracholeplasma vituli</name>
    <dbReference type="NCBI Taxonomy" id="69473"/>
    <lineage>
        <taxon>Bacteria</taxon>
        <taxon>Bacillati</taxon>
        <taxon>Mycoplasmatota</taxon>
        <taxon>Mollicutes</taxon>
        <taxon>Acholeplasmatales</taxon>
        <taxon>Acholeplasmataceae</taxon>
        <taxon>Paracholeplasma</taxon>
    </lineage>
</organism>
<evidence type="ECO:0000313" key="1">
    <source>
        <dbReference type="EMBL" id="MCU0105162.1"/>
    </source>
</evidence>
<comment type="caution">
    <text evidence="1">The sequence shown here is derived from an EMBL/GenBank/DDBJ whole genome shotgun (WGS) entry which is preliminary data.</text>
</comment>
<dbReference type="RefSeq" id="WP_262096431.1">
    <property type="nucleotide sequence ID" value="NZ_JAOEGN010000009.1"/>
</dbReference>
<proteinExistence type="predicted"/>
<dbReference type="EMBL" id="JAOEGN010000009">
    <property type="protein sequence ID" value="MCU0105162.1"/>
    <property type="molecule type" value="Genomic_DNA"/>
</dbReference>
<dbReference type="Proteomes" id="UP001209076">
    <property type="component" value="Unassembled WGS sequence"/>
</dbReference>
<accession>A0ABT2PW50</accession>
<sequence length="50" mass="5923">MTEKEMILFHQERYPLIKLQDHVKRIHQAVFGPGHLHDTKSRLDSELPTT</sequence>